<dbReference type="Pfam" id="PF12156">
    <property type="entry name" value="ATPase-cat_bd"/>
    <property type="match status" value="1"/>
</dbReference>
<dbReference type="Pfam" id="PF00702">
    <property type="entry name" value="Hydrolase"/>
    <property type="match status" value="1"/>
</dbReference>
<dbReference type="Pfam" id="PF00122">
    <property type="entry name" value="E1-E2_ATPase"/>
    <property type="match status" value="1"/>
</dbReference>
<dbReference type="PROSITE" id="PS00154">
    <property type="entry name" value="ATPASE_E1_E2"/>
    <property type="match status" value="1"/>
</dbReference>
<proteinExistence type="inferred from homology"/>
<feature type="transmembrane region" description="Helical" evidence="13">
    <location>
        <begin position="231"/>
        <end position="255"/>
    </location>
</feature>
<dbReference type="SUPFAM" id="SSF81653">
    <property type="entry name" value="Calcium ATPase, transduction domain A"/>
    <property type="match status" value="1"/>
</dbReference>
<keyword evidence="8" id="KW-0460">Magnesium</keyword>
<keyword evidence="4" id="KW-1003">Cell membrane</keyword>
<evidence type="ECO:0000256" key="3">
    <source>
        <dbReference type="ARBA" id="ARBA00022448"/>
    </source>
</evidence>
<keyword evidence="7" id="KW-0479">Metal-binding</keyword>
<evidence type="ECO:0000256" key="5">
    <source>
        <dbReference type="ARBA" id="ARBA00022553"/>
    </source>
</evidence>
<dbReference type="SUPFAM" id="SSF55008">
    <property type="entry name" value="HMA, heavy metal-associated domain"/>
    <property type="match status" value="1"/>
</dbReference>
<evidence type="ECO:0000256" key="4">
    <source>
        <dbReference type="ARBA" id="ARBA00022475"/>
    </source>
</evidence>
<dbReference type="GO" id="GO:0016887">
    <property type="term" value="F:ATP hydrolysis activity"/>
    <property type="evidence" value="ECO:0007669"/>
    <property type="project" value="InterPro"/>
</dbReference>
<keyword evidence="5" id="KW-0597">Phosphoprotein</keyword>
<evidence type="ECO:0000256" key="10">
    <source>
        <dbReference type="ARBA" id="ARBA00022989"/>
    </source>
</evidence>
<gene>
    <name evidence="16" type="ORF">DI536_30655</name>
</gene>
<comment type="subcellular location">
    <subcellularLocation>
        <location evidence="1">Cell membrane</location>
        <topology evidence="1">Multi-pass membrane protein</topology>
    </subcellularLocation>
</comment>
<dbReference type="GO" id="GO:0055070">
    <property type="term" value="P:copper ion homeostasis"/>
    <property type="evidence" value="ECO:0007669"/>
    <property type="project" value="TreeGrafter"/>
</dbReference>
<dbReference type="InterPro" id="IPR023299">
    <property type="entry name" value="ATPase_P-typ_cyto_dom_N"/>
</dbReference>
<accession>A0A2W5SX36</accession>
<dbReference type="Proteomes" id="UP000249061">
    <property type="component" value="Unassembled WGS sequence"/>
</dbReference>
<evidence type="ECO:0000256" key="1">
    <source>
        <dbReference type="ARBA" id="ARBA00004651"/>
    </source>
</evidence>
<feature type="transmembrane region" description="Helical" evidence="13">
    <location>
        <begin position="199"/>
        <end position="219"/>
    </location>
</feature>
<dbReference type="NCBIfam" id="TIGR01494">
    <property type="entry name" value="ATPase_P-type"/>
    <property type="match status" value="1"/>
</dbReference>
<keyword evidence="3" id="KW-0813">Transport</keyword>
<keyword evidence="6 13" id="KW-0812">Transmembrane</keyword>
<keyword evidence="12 13" id="KW-0472">Membrane</keyword>
<evidence type="ECO:0000256" key="6">
    <source>
        <dbReference type="ARBA" id="ARBA00022692"/>
    </source>
</evidence>
<dbReference type="PANTHER" id="PTHR43520">
    <property type="entry name" value="ATP7, ISOFORM B"/>
    <property type="match status" value="1"/>
</dbReference>
<feature type="transmembrane region" description="Helical" evidence="13">
    <location>
        <begin position="727"/>
        <end position="744"/>
    </location>
</feature>
<dbReference type="SUPFAM" id="SSF56784">
    <property type="entry name" value="HAD-like"/>
    <property type="match status" value="1"/>
</dbReference>
<feature type="transmembrane region" description="Helical" evidence="13">
    <location>
        <begin position="168"/>
        <end position="187"/>
    </location>
</feature>
<comment type="caution">
    <text evidence="16">The sequence shown here is derived from an EMBL/GenBank/DDBJ whole genome shotgun (WGS) entry which is preliminary data.</text>
</comment>
<keyword evidence="11" id="KW-0406">Ion transport</keyword>
<dbReference type="PRINTS" id="PR00119">
    <property type="entry name" value="CATATPASE"/>
</dbReference>
<evidence type="ECO:0000256" key="8">
    <source>
        <dbReference type="ARBA" id="ARBA00022842"/>
    </source>
</evidence>
<keyword evidence="10 13" id="KW-1133">Transmembrane helix</keyword>
<keyword evidence="9" id="KW-1278">Translocase</keyword>
<evidence type="ECO:0000256" key="13">
    <source>
        <dbReference type="SAM" id="Phobius"/>
    </source>
</evidence>
<evidence type="ECO:0000256" key="7">
    <source>
        <dbReference type="ARBA" id="ARBA00022723"/>
    </source>
</evidence>
<dbReference type="InterPro" id="IPR036412">
    <property type="entry name" value="HAD-like_sf"/>
</dbReference>
<feature type="transmembrane region" description="Helical" evidence="13">
    <location>
        <begin position="436"/>
        <end position="460"/>
    </location>
</feature>
<evidence type="ECO:0000259" key="14">
    <source>
        <dbReference type="Pfam" id="PF00122"/>
    </source>
</evidence>
<reference evidence="16 17" key="1">
    <citation type="submission" date="2017-08" db="EMBL/GenBank/DDBJ databases">
        <title>Infants hospitalized years apart are colonized by the same room-sourced microbial strains.</title>
        <authorList>
            <person name="Brooks B."/>
            <person name="Olm M.R."/>
            <person name="Firek B.A."/>
            <person name="Baker R."/>
            <person name="Thomas B.C."/>
            <person name="Morowitz M.J."/>
            <person name="Banfield J.F."/>
        </authorList>
    </citation>
    <scope>NUCLEOTIDE SEQUENCE [LARGE SCALE GENOMIC DNA]</scope>
    <source>
        <strain evidence="16">S2_003_000_R2_14</strain>
    </source>
</reference>
<dbReference type="Gene3D" id="3.30.70.100">
    <property type="match status" value="1"/>
</dbReference>
<dbReference type="InterPro" id="IPR018303">
    <property type="entry name" value="ATPase_P-typ_P_site"/>
</dbReference>
<comment type="similarity">
    <text evidence="2">Belongs to the cation transport ATPase (P-type) (TC 3.A.3) family. Type IB subfamily.</text>
</comment>
<feature type="domain" description="Putative metal-binding" evidence="15">
    <location>
        <begin position="14"/>
        <end position="63"/>
    </location>
</feature>
<dbReference type="InterPro" id="IPR059000">
    <property type="entry name" value="ATPase_P-type_domA"/>
</dbReference>
<dbReference type="GO" id="GO:0043682">
    <property type="term" value="F:P-type divalent copper transporter activity"/>
    <property type="evidence" value="ECO:0007669"/>
    <property type="project" value="TreeGrafter"/>
</dbReference>
<evidence type="ECO:0000256" key="12">
    <source>
        <dbReference type="ARBA" id="ARBA00023136"/>
    </source>
</evidence>
<dbReference type="GO" id="GO:0005524">
    <property type="term" value="F:ATP binding"/>
    <property type="evidence" value="ECO:0007669"/>
    <property type="project" value="InterPro"/>
</dbReference>
<organism evidence="16 17">
    <name type="scientific">Archangium gephyra</name>
    <dbReference type="NCBI Taxonomy" id="48"/>
    <lineage>
        <taxon>Bacteria</taxon>
        <taxon>Pseudomonadati</taxon>
        <taxon>Myxococcota</taxon>
        <taxon>Myxococcia</taxon>
        <taxon>Myxococcales</taxon>
        <taxon>Cystobacterineae</taxon>
        <taxon>Archangiaceae</taxon>
        <taxon>Archangium</taxon>
    </lineage>
</organism>
<dbReference type="InterPro" id="IPR021993">
    <property type="entry name" value="ATPase-cat-bd"/>
</dbReference>
<dbReference type="InterPro" id="IPR023214">
    <property type="entry name" value="HAD_sf"/>
</dbReference>
<sequence>MGMPFALPVDVATCLHCASAIPADAEDSRFCCRGCATVHALLKTEGLDRYYALAGKQVTPVSEDSEPRSHAWLEAMLVKESGEVCSLELDVQGIHCAACVWLMNETFRRRAKHGEVLVNPALGSVRLDWQRGAFDVRAWVEEVERFGYRFGPPLKEASAKSRELPMRLGISVALTINVMLFSVSFYFGLAPGDGAFELFSWLALGLSTLTVLIGGWPFFRSAIQGVRSGVLHLDLPIALGIALVFSASLVQFIATRGRGDVAYFDTLNTFITLMLLGRFLQERVLERNRRFLLEDGGAEGLLVRRESLELVPASKVRAGDRLWIAAGELIPVAATLMDDANIRTDWMTGEPEARFMRSGDPVLAGSFNAGRQSFLVEATEDFAQSRLVELLRQPAAKQGTSHLKWWDALARRWVVTVLSVSALGLLVWLPRGVDDALRVTVSLLVITCPCAIGIALPLAYELTKSRLRRRGFYARLPDLLDRAVEVRDVVFDKTGTLTLGRLEWVNRSALSDEARDVAWNLAARSSHPVSMTLAAALQRMGAKYDANVKVTEVAGQGVEWNGWKLGKKETTDSTLAAGERGATALTFHGKTVATFEFADVPRPGTRDVLRRLHARGFKLWLLSGDSQNRVTRLATSLGLEPRRALGDCSPEEKSKRIDALGADRVLYLGDGVNDALAFDRALIAGTPAIERPVMPSRSDFFLVGRGLEPLCDALDAAHHLRRVVRRVLTLSVAYNVLAITASLLGVMSPLAAAVSMPASTLTLLFITVRSLQMPPSTAQTPPSVFPHLSASANASTPSTYADSWL</sequence>
<feature type="transmembrane region" description="Helical" evidence="13">
    <location>
        <begin position="261"/>
        <end position="280"/>
    </location>
</feature>
<dbReference type="PANTHER" id="PTHR43520:SF5">
    <property type="entry name" value="CATION-TRANSPORTING P-TYPE ATPASE-RELATED"/>
    <property type="match status" value="1"/>
</dbReference>
<evidence type="ECO:0000256" key="11">
    <source>
        <dbReference type="ARBA" id="ARBA00023065"/>
    </source>
</evidence>
<dbReference type="InterPro" id="IPR008250">
    <property type="entry name" value="ATPase_P-typ_transduc_dom_A_sf"/>
</dbReference>
<name>A0A2W5SX36_9BACT</name>
<feature type="transmembrane region" description="Helical" evidence="13">
    <location>
        <begin position="413"/>
        <end position="430"/>
    </location>
</feature>
<dbReference type="EMBL" id="QFQP01000039">
    <property type="protein sequence ID" value="PZR06297.1"/>
    <property type="molecule type" value="Genomic_DNA"/>
</dbReference>
<evidence type="ECO:0000259" key="15">
    <source>
        <dbReference type="Pfam" id="PF12156"/>
    </source>
</evidence>
<dbReference type="GO" id="GO:0005507">
    <property type="term" value="F:copper ion binding"/>
    <property type="evidence" value="ECO:0007669"/>
    <property type="project" value="TreeGrafter"/>
</dbReference>
<dbReference type="Gene3D" id="3.40.50.1000">
    <property type="entry name" value="HAD superfamily/HAD-like"/>
    <property type="match status" value="1"/>
</dbReference>
<protein>
    <submittedName>
        <fullName evidence="16">ATPase P</fullName>
    </submittedName>
</protein>
<dbReference type="Gene3D" id="2.70.150.10">
    <property type="entry name" value="Calcium-transporting ATPase, cytoplasmic transduction domain A"/>
    <property type="match status" value="1"/>
</dbReference>
<feature type="domain" description="P-type ATPase A" evidence="14">
    <location>
        <begin position="302"/>
        <end position="390"/>
    </location>
</feature>
<dbReference type="Gene3D" id="3.40.1110.10">
    <property type="entry name" value="Calcium-transporting ATPase, cytoplasmic domain N"/>
    <property type="match status" value="1"/>
</dbReference>
<evidence type="ECO:0000313" key="16">
    <source>
        <dbReference type="EMBL" id="PZR06297.1"/>
    </source>
</evidence>
<evidence type="ECO:0000256" key="9">
    <source>
        <dbReference type="ARBA" id="ARBA00022967"/>
    </source>
</evidence>
<dbReference type="InterPro" id="IPR036163">
    <property type="entry name" value="HMA_dom_sf"/>
</dbReference>
<evidence type="ECO:0000313" key="17">
    <source>
        <dbReference type="Proteomes" id="UP000249061"/>
    </source>
</evidence>
<dbReference type="GO" id="GO:0005886">
    <property type="term" value="C:plasma membrane"/>
    <property type="evidence" value="ECO:0007669"/>
    <property type="project" value="UniProtKB-SubCell"/>
</dbReference>
<dbReference type="InterPro" id="IPR001757">
    <property type="entry name" value="P_typ_ATPase"/>
</dbReference>
<dbReference type="AlphaFoldDB" id="A0A2W5SX36"/>
<evidence type="ECO:0000256" key="2">
    <source>
        <dbReference type="ARBA" id="ARBA00006024"/>
    </source>
</evidence>